<comment type="subunit">
    <text evidence="3">Monomer.</text>
</comment>
<evidence type="ECO:0000256" key="1">
    <source>
        <dbReference type="ARBA" id="ARBA00004496"/>
    </source>
</evidence>
<dbReference type="FunFam" id="2.40.10.240:FF:000002">
    <property type="entry name" value="S-adenosylmethionine:tRNA ribosyltransferase-isomerase"/>
    <property type="match status" value="1"/>
</dbReference>
<keyword evidence="5 13" id="KW-0808">Transferase</keyword>
<accession>A0A7V8SX67</accession>
<evidence type="ECO:0000256" key="7">
    <source>
        <dbReference type="ARBA" id="ARBA00022785"/>
    </source>
</evidence>
<dbReference type="GO" id="GO:0005737">
    <property type="term" value="C:cytoplasm"/>
    <property type="evidence" value="ECO:0007669"/>
    <property type="project" value="UniProtKB-SubCell"/>
</dbReference>
<keyword evidence="6" id="KW-0949">S-adenosyl-L-methionine</keyword>
<dbReference type="GO" id="GO:0008616">
    <property type="term" value="P:tRNA queuosine(34) biosynthetic process"/>
    <property type="evidence" value="ECO:0007669"/>
    <property type="project" value="UniProtKB-KW"/>
</dbReference>
<dbReference type="FunFam" id="3.40.1780.10:FF:000001">
    <property type="entry name" value="S-adenosylmethionine:tRNA ribosyltransferase-isomerase"/>
    <property type="match status" value="1"/>
</dbReference>
<dbReference type="EMBL" id="JACDQQ010001161">
    <property type="protein sequence ID" value="MBA0085693.1"/>
    <property type="molecule type" value="Genomic_DNA"/>
</dbReference>
<reference evidence="13" key="1">
    <citation type="submission" date="2020-06" db="EMBL/GenBank/DDBJ databases">
        <title>Legume-microbial interactions unlock mineral nutrients during tropical forest succession.</title>
        <authorList>
            <person name="Epihov D.Z."/>
        </authorList>
    </citation>
    <scope>NUCLEOTIDE SEQUENCE [LARGE SCALE GENOMIC DNA]</scope>
    <source>
        <strain evidence="13">Pan2503</strain>
    </source>
</reference>
<keyword evidence="13" id="KW-0328">Glycosyltransferase</keyword>
<dbReference type="GO" id="GO:0051075">
    <property type="term" value="F:S-adenosylmethionine:tRNA ribosyltransferase-isomerase activity"/>
    <property type="evidence" value="ECO:0007669"/>
    <property type="project" value="UniProtKB-EC"/>
</dbReference>
<dbReference type="NCBIfam" id="TIGR00113">
    <property type="entry name" value="queA"/>
    <property type="match status" value="1"/>
</dbReference>
<sequence length="276" mass="30537">TGKVEVLLTRQVDEGAWQALVRPGRKMRLRERVLFGGGELEAEITARGDFGLRTLRFVSHDAHTVNEHLERLGHVPLPPYIERADETADRERYQTVFAKRPGAIAAPTAGLHFSEEILKRIRERGVELCELTLDVGLGTFQPVHGETLESHVMHSETYEIPRETAERIDRARAAGRTVLAIGTTVVRALEAAALRAAEAGCSNTVLSGKSEAQLFITPGFHFRAVHALLTNFHLPRSTLLALVCAFAGRENVLAAYRHAVEAGYRFYSYGDCMLIA</sequence>
<dbReference type="InterPro" id="IPR003699">
    <property type="entry name" value="QueA"/>
</dbReference>
<comment type="similarity">
    <text evidence="9">Belongs to the QueA family.</text>
</comment>
<comment type="subcellular location">
    <subcellularLocation>
        <location evidence="1">Cytoplasm</location>
    </subcellularLocation>
</comment>
<evidence type="ECO:0000256" key="8">
    <source>
        <dbReference type="ARBA" id="ARBA00052751"/>
    </source>
</evidence>
<evidence type="ECO:0000256" key="3">
    <source>
        <dbReference type="ARBA" id="ARBA00011245"/>
    </source>
</evidence>
<organism evidence="13 14">
    <name type="scientific">Candidatus Acidiferrum panamense</name>
    <dbReference type="NCBI Taxonomy" id="2741543"/>
    <lineage>
        <taxon>Bacteria</taxon>
        <taxon>Pseudomonadati</taxon>
        <taxon>Acidobacteriota</taxon>
        <taxon>Terriglobia</taxon>
        <taxon>Candidatus Acidiferrales</taxon>
        <taxon>Candidatus Acidiferrum</taxon>
    </lineage>
</organism>
<dbReference type="InterPro" id="IPR042118">
    <property type="entry name" value="QueA_dom1"/>
</dbReference>
<evidence type="ECO:0000256" key="12">
    <source>
        <dbReference type="ARBA" id="ARBA00076160"/>
    </source>
</evidence>
<comment type="pathway">
    <text evidence="2">tRNA modification; tRNA-queuosine biosynthesis.</text>
</comment>
<dbReference type="PANTHER" id="PTHR30307:SF0">
    <property type="entry name" value="S-ADENOSYLMETHIONINE:TRNA RIBOSYLTRANSFERASE-ISOMERASE"/>
    <property type="match status" value="1"/>
</dbReference>
<dbReference type="InterPro" id="IPR042119">
    <property type="entry name" value="QueA_dom2"/>
</dbReference>
<dbReference type="Proteomes" id="UP000567293">
    <property type="component" value="Unassembled WGS sequence"/>
</dbReference>
<comment type="caution">
    <text evidence="13">The sequence shown here is derived from an EMBL/GenBank/DDBJ whole genome shotgun (WGS) entry which is preliminary data.</text>
</comment>
<evidence type="ECO:0000313" key="14">
    <source>
        <dbReference type="Proteomes" id="UP000567293"/>
    </source>
</evidence>
<protein>
    <recommendedName>
        <fullName evidence="11">S-adenosylmethionine:tRNA ribosyltransferase-isomerase</fullName>
        <ecNumber evidence="10">2.4.99.17</ecNumber>
    </recommendedName>
    <alternativeName>
        <fullName evidence="12">Queuosine biosynthesis protein QueA</fullName>
    </alternativeName>
</protein>
<dbReference type="EC" id="2.4.99.17" evidence="10"/>
<dbReference type="AlphaFoldDB" id="A0A7V8SX67"/>
<gene>
    <name evidence="13" type="primary">queA</name>
    <name evidence="13" type="ORF">HRJ53_11915</name>
</gene>
<evidence type="ECO:0000256" key="5">
    <source>
        <dbReference type="ARBA" id="ARBA00022679"/>
    </source>
</evidence>
<dbReference type="Pfam" id="PF02547">
    <property type="entry name" value="Queuosine_synth"/>
    <property type="match status" value="1"/>
</dbReference>
<evidence type="ECO:0000256" key="2">
    <source>
        <dbReference type="ARBA" id="ARBA00004691"/>
    </source>
</evidence>
<feature type="non-terminal residue" evidence="13">
    <location>
        <position position="1"/>
    </location>
</feature>
<dbReference type="SUPFAM" id="SSF111337">
    <property type="entry name" value="QueA-like"/>
    <property type="match status" value="1"/>
</dbReference>
<keyword evidence="7" id="KW-0671">Queuosine biosynthesis</keyword>
<dbReference type="Gene3D" id="2.40.10.240">
    <property type="entry name" value="QueA-like"/>
    <property type="match status" value="1"/>
</dbReference>
<evidence type="ECO:0000256" key="10">
    <source>
        <dbReference type="ARBA" id="ARBA00066503"/>
    </source>
</evidence>
<evidence type="ECO:0000256" key="4">
    <source>
        <dbReference type="ARBA" id="ARBA00022490"/>
    </source>
</evidence>
<evidence type="ECO:0000256" key="9">
    <source>
        <dbReference type="ARBA" id="ARBA00061210"/>
    </source>
</evidence>
<dbReference type="PANTHER" id="PTHR30307">
    <property type="entry name" value="S-ADENOSYLMETHIONINE:TRNA RIBOSYLTRANSFERASE-ISOMERASE"/>
    <property type="match status" value="1"/>
</dbReference>
<evidence type="ECO:0000313" key="13">
    <source>
        <dbReference type="EMBL" id="MBA0085693.1"/>
    </source>
</evidence>
<proteinExistence type="inferred from homology"/>
<dbReference type="Gene3D" id="3.40.1780.10">
    <property type="entry name" value="QueA-like"/>
    <property type="match status" value="1"/>
</dbReference>
<dbReference type="InterPro" id="IPR036100">
    <property type="entry name" value="QueA_sf"/>
</dbReference>
<evidence type="ECO:0000256" key="6">
    <source>
        <dbReference type="ARBA" id="ARBA00022691"/>
    </source>
</evidence>
<name>A0A7V8SX67_9BACT</name>
<evidence type="ECO:0000256" key="11">
    <source>
        <dbReference type="ARBA" id="ARBA00069325"/>
    </source>
</evidence>
<keyword evidence="14" id="KW-1185">Reference proteome</keyword>
<comment type="catalytic activity">
    <reaction evidence="8">
        <text>7-aminomethyl-7-carbaguanosine(34) in tRNA + S-adenosyl-L-methionine = epoxyqueuosine(34) in tRNA + adenine + L-methionine + 2 H(+)</text>
        <dbReference type="Rhea" id="RHEA:32155"/>
        <dbReference type="Rhea" id="RHEA-COMP:10342"/>
        <dbReference type="Rhea" id="RHEA-COMP:18582"/>
        <dbReference type="ChEBI" id="CHEBI:15378"/>
        <dbReference type="ChEBI" id="CHEBI:16708"/>
        <dbReference type="ChEBI" id="CHEBI:57844"/>
        <dbReference type="ChEBI" id="CHEBI:59789"/>
        <dbReference type="ChEBI" id="CHEBI:82833"/>
        <dbReference type="ChEBI" id="CHEBI:194443"/>
        <dbReference type="EC" id="2.4.99.17"/>
    </reaction>
</comment>
<dbReference type="NCBIfam" id="NF001140">
    <property type="entry name" value="PRK00147.1"/>
    <property type="match status" value="1"/>
</dbReference>
<keyword evidence="4" id="KW-0963">Cytoplasm</keyword>